<protein>
    <submittedName>
        <fullName evidence="3">Transposon Ty3-G Gag-Pol polyprotein</fullName>
    </submittedName>
    <submittedName>
        <fullName evidence="2">Transposon Ty3-I Gag-Pol polyprotein</fullName>
    </submittedName>
</protein>
<name>A0A0X3Q0F8_SCHSO</name>
<feature type="region of interest" description="Disordered" evidence="1">
    <location>
        <begin position="123"/>
        <end position="146"/>
    </location>
</feature>
<evidence type="ECO:0000256" key="1">
    <source>
        <dbReference type="SAM" id="MobiDB-lite"/>
    </source>
</evidence>
<gene>
    <name evidence="3" type="primary">YG31B</name>
    <name evidence="2" type="synonym">YI31B</name>
    <name evidence="3" type="ORF">TR88132</name>
</gene>
<dbReference type="EMBL" id="GEEE01023016">
    <property type="protein sequence ID" value="JAP40209.1"/>
    <property type="molecule type" value="Transcribed_RNA"/>
</dbReference>
<dbReference type="AlphaFoldDB" id="A0A0X3Q0F8"/>
<dbReference type="EMBL" id="GEEE01005721">
    <property type="protein sequence ID" value="JAP57504.1"/>
    <property type="molecule type" value="Transcribed_RNA"/>
</dbReference>
<evidence type="ECO:0000313" key="3">
    <source>
        <dbReference type="EMBL" id="JAP57504.1"/>
    </source>
</evidence>
<organism evidence="3">
    <name type="scientific">Schistocephalus solidus</name>
    <name type="common">Tapeworm</name>
    <dbReference type="NCBI Taxonomy" id="70667"/>
    <lineage>
        <taxon>Eukaryota</taxon>
        <taxon>Metazoa</taxon>
        <taxon>Spiralia</taxon>
        <taxon>Lophotrochozoa</taxon>
        <taxon>Platyhelminthes</taxon>
        <taxon>Cestoda</taxon>
        <taxon>Eucestoda</taxon>
        <taxon>Diphyllobothriidea</taxon>
        <taxon>Diphyllobothriidae</taxon>
        <taxon>Schistocephalus</taxon>
    </lineage>
</organism>
<dbReference type="EMBL" id="GEEE01007760">
    <property type="protein sequence ID" value="JAP55465.1"/>
    <property type="molecule type" value="Transcribed_RNA"/>
</dbReference>
<reference evidence="3" key="1">
    <citation type="submission" date="2016-01" db="EMBL/GenBank/DDBJ databases">
        <title>Reference transcriptome for the parasite Schistocephalus solidus: insights into the molecular evolution of parasitism.</title>
        <authorList>
            <person name="Hebert F.O."/>
            <person name="Grambauer S."/>
            <person name="Barber I."/>
            <person name="Landry C.R."/>
            <person name="Aubin-Horth N."/>
        </authorList>
    </citation>
    <scope>NUCLEOTIDE SEQUENCE</scope>
</reference>
<proteinExistence type="predicted"/>
<accession>A0A0X3Q0F8</accession>
<dbReference type="EMBL" id="GEEE01012909">
    <property type="protein sequence ID" value="JAP50316.1"/>
    <property type="molecule type" value="Transcribed_RNA"/>
</dbReference>
<sequence length="146" mass="16576">MRWPRKCTLAGRKRHFVGLSVRPAFWRASSTSRKLSLCSCVEGPKTIILSKYTRHLYGIRERSTRNMRRWKVAAALQSPKGRVWNSNNPSSTGKAVLWRSLGWILNCQYPSLRSSVEHQAALPSAPRVSSKHGSGNKSRIVTAFRR</sequence>
<evidence type="ECO:0000313" key="2">
    <source>
        <dbReference type="EMBL" id="JAP40209.1"/>
    </source>
</evidence>